<dbReference type="Proteomes" id="UP000663823">
    <property type="component" value="Unassembled WGS sequence"/>
</dbReference>
<evidence type="ECO:0000313" key="5">
    <source>
        <dbReference type="Proteomes" id="UP000663882"/>
    </source>
</evidence>
<reference evidence="1" key="1">
    <citation type="submission" date="2021-02" db="EMBL/GenBank/DDBJ databases">
        <authorList>
            <person name="Nowell W R."/>
        </authorList>
    </citation>
    <scope>NUCLEOTIDE SEQUENCE</scope>
</reference>
<dbReference type="EMBL" id="CAJOAX010000554">
    <property type="protein sequence ID" value="CAF3612944.1"/>
    <property type="molecule type" value="Genomic_DNA"/>
</dbReference>
<evidence type="ECO:0000313" key="3">
    <source>
        <dbReference type="EMBL" id="CAF3612944.1"/>
    </source>
</evidence>
<evidence type="ECO:0000313" key="2">
    <source>
        <dbReference type="EMBL" id="CAF0998414.1"/>
    </source>
</evidence>
<dbReference type="Proteomes" id="UP000663889">
    <property type="component" value="Unassembled WGS sequence"/>
</dbReference>
<name>A0A814CEQ9_9BILA</name>
<dbReference type="CDD" id="cd00299">
    <property type="entry name" value="GST_C_family"/>
    <property type="match status" value="1"/>
</dbReference>
<dbReference type="OrthoDB" id="9988732at2759"/>
<gene>
    <name evidence="4" type="ORF">FNK824_LOCUS6624</name>
    <name evidence="3" type="ORF">OTI717_LOCUS7398</name>
    <name evidence="1" type="ORF">RFH988_LOCUS11217</name>
    <name evidence="2" type="ORF">SEV965_LOCUS10653</name>
</gene>
<dbReference type="Proteomes" id="UP000663874">
    <property type="component" value="Unassembled WGS sequence"/>
</dbReference>
<dbReference type="EMBL" id="CAJNOO010000439">
    <property type="protein sequence ID" value="CAF0943419.1"/>
    <property type="molecule type" value="Genomic_DNA"/>
</dbReference>
<dbReference type="EMBL" id="CAJOBE010000582">
    <property type="protein sequence ID" value="CAF3662076.1"/>
    <property type="molecule type" value="Genomic_DNA"/>
</dbReference>
<evidence type="ECO:0000313" key="4">
    <source>
        <dbReference type="EMBL" id="CAF3662076.1"/>
    </source>
</evidence>
<dbReference type="AlphaFoldDB" id="A0A814CEQ9"/>
<sequence>MIQRIRFYTIQWSHYCDKPFGKTKGLEQAPKTMSKLMPMIEDPSNKYDNQFHYDSTPILLYLDTQYLQSSISLFPSSNKERQQVIDTCLRLDSTSGLYGHRIAYVQILTESPNVLSLVLHEKYSWANNPDDIRSQTAEQILLDIGNHLRTNDYLVGNQFSASDLTFCSLVKLLIRVPYFCDDRRFQIIFDYHERIRRNYDPAYPNIDNDLEKNIDKYRIQVKKNEKSLTTRLKKFIYQINIVQRIFFMVMTMIVKNIYGPTTDDDIPQFETSSSLNKQEQHALNDQRRLNYKSTWAMIKFFFKYQCHWLFTLPNQAAYLNRKT</sequence>
<dbReference type="EMBL" id="CAJNOU010000441">
    <property type="protein sequence ID" value="CAF0998414.1"/>
    <property type="molecule type" value="Genomic_DNA"/>
</dbReference>
<organism evidence="1 5">
    <name type="scientific">Rotaria sordida</name>
    <dbReference type="NCBI Taxonomy" id="392033"/>
    <lineage>
        <taxon>Eukaryota</taxon>
        <taxon>Metazoa</taxon>
        <taxon>Spiralia</taxon>
        <taxon>Gnathifera</taxon>
        <taxon>Rotifera</taxon>
        <taxon>Eurotatoria</taxon>
        <taxon>Bdelloidea</taxon>
        <taxon>Philodinida</taxon>
        <taxon>Philodinidae</taxon>
        <taxon>Rotaria</taxon>
    </lineage>
</organism>
<dbReference type="Proteomes" id="UP000663882">
    <property type="component" value="Unassembled WGS sequence"/>
</dbReference>
<protein>
    <recommendedName>
        <fullName evidence="6">GST C-terminal domain-containing protein</fullName>
    </recommendedName>
</protein>
<accession>A0A814CEQ9</accession>
<evidence type="ECO:0000313" key="1">
    <source>
        <dbReference type="EMBL" id="CAF0943419.1"/>
    </source>
</evidence>
<dbReference type="Gene3D" id="1.20.1050.10">
    <property type="match status" value="1"/>
</dbReference>
<dbReference type="Gene3D" id="3.40.30.10">
    <property type="entry name" value="Glutaredoxin"/>
    <property type="match status" value="1"/>
</dbReference>
<dbReference type="InterPro" id="IPR036282">
    <property type="entry name" value="Glutathione-S-Trfase_C_sf"/>
</dbReference>
<evidence type="ECO:0008006" key="6">
    <source>
        <dbReference type="Google" id="ProtNLM"/>
    </source>
</evidence>
<comment type="caution">
    <text evidence="1">The sequence shown here is derived from an EMBL/GenBank/DDBJ whole genome shotgun (WGS) entry which is preliminary data.</text>
</comment>
<proteinExistence type="predicted"/>
<dbReference type="SUPFAM" id="SSF47616">
    <property type="entry name" value="GST C-terminal domain-like"/>
    <property type="match status" value="1"/>
</dbReference>